<organism evidence="2 3">
    <name type="scientific">Symbiodinium necroappetens</name>
    <dbReference type="NCBI Taxonomy" id="1628268"/>
    <lineage>
        <taxon>Eukaryota</taxon>
        <taxon>Sar</taxon>
        <taxon>Alveolata</taxon>
        <taxon>Dinophyceae</taxon>
        <taxon>Suessiales</taxon>
        <taxon>Symbiodiniaceae</taxon>
        <taxon>Symbiodinium</taxon>
    </lineage>
</organism>
<name>A0A812SA78_9DINO</name>
<feature type="non-terminal residue" evidence="2">
    <location>
        <position position="1"/>
    </location>
</feature>
<feature type="compositionally biased region" description="Basic residues" evidence="1">
    <location>
        <begin position="23"/>
        <end position="32"/>
    </location>
</feature>
<sequence>DLHGRRHEALEEGLGDGFAGQAKKGRGHKGRSVQRTAGGVAICRAELPPPPFKTEAVKCSITSCASKATEQRLEDPQPIRHRLICPVKRTKEAVEATGYSYSPRGAQAKPVVQDVLEDLPLLAIKDGYGEVSAGQVIHDWPQGRSIQAVAVSRFQPTLDEELQESLLSCFSLDLQPQHQTQSAKPKRRRMLRHSVCNVHLGDATQPSLFLEDVRLPTEELPRSVFPLEEILSRNILWLVAQMVRKLDLTPAPPGLGQEKPPSVGGTPGAVETLVAGMARHVAKGLERLVISTCLQ</sequence>
<accession>A0A812SA78</accession>
<protein>
    <submittedName>
        <fullName evidence="2">Uncharacterized protein</fullName>
    </submittedName>
</protein>
<dbReference type="AlphaFoldDB" id="A0A812SA78"/>
<evidence type="ECO:0000313" key="2">
    <source>
        <dbReference type="EMBL" id="CAE7469418.1"/>
    </source>
</evidence>
<proteinExistence type="predicted"/>
<dbReference type="Proteomes" id="UP000601435">
    <property type="component" value="Unassembled WGS sequence"/>
</dbReference>
<keyword evidence="3" id="KW-1185">Reference proteome</keyword>
<dbReference type="OrthoDB" id="10284199at2759"/>
<gene>
    <name evidence="2" type="ORF">SNEC2469_LOCUS13203</name>
</gene>
<dbReference type="EMBL" id="CAJNJA010021065">
    <property type="protein sequence ID" value="CAE7469418.1"/>
    <property type="molecule type" value="Genomic_DNA"/>
</dbReference>
<comment type="caution">
    <text evidence="2">The sequence shown here is derived from an EMBL/GenBank/DDBJ whole genome shotgun (WGS) entry which is preliminary data.</text>
</comment>
<feature type="region of interest" description="Disordered" evidence="1">
    <location>
        <begin position="1"/>
        <end position="33"/>
    </location>
</feature>
<evidence type="ECO:0000256" key="1">
    <source>
        <dbReference type="SAM" id="MobiDB-lite"/>
    </source>
</evidence>
<reference evidence="2" key="1">
    <citation type="submission" date="2021-02" db="EMBL/GenBank/DDBJ databases">
        <authorList>
            <person name="Dougan E. K."/>
            <person name="Rhodes N."/>
            <person name="Thang M."/>
            <person name="Chan C."/>
        </authorList>
    </citation>
    <scope>NUCLEOTIDE SEQUENCE</scope>
</reference>
<feature type="compositionally biased region" description="Basic and acidic residues" evidence="1">
    <location>
        <begin position="1"/>
        <end position="10"/>
    </location>
</feature>
<evidence type="ECO:0000313" key="3">
    <source>
        <dbReference type="Proteomes" id="UP000601435"/>
    </source>
</evidence>